<evidence type="ECO:0000256" key="4">
    <source>
        <dbReference type="ARBA" id="ARBA00022679"/>
    </source>
</evidence>
<dbReference type="Pfam" id="PF01151">
    <property type="entry name" value="ELO"/>
    <property type="match status" value="1"/>
</dbReference>
<evidence type="ECO:0000256" key="10">
    <source>
        <dbReference type="ARBA" id="ARBA00023160"/>
    </source>
</evidence>
<protein>
    <recommendedName>
        <fullName evidence="11">Elongation of very long chain fatty acids protein</fullName>
        <ecNumber evidence="11">2.3.1.199</ecNumber>
    </recommendedName>
    <alternativeName>
        <fullName evidence="11">Very-long-chain 3-oxoacyl-CoA synthase</fullName>
    </alternativeName>
</protein>
<dbReference type="GO" id="GO:0005789">
    <property type="term" value="C:endoplasmic reticulum membrane"/>
    <property type="evidence" value="ECO:0007669"/>
    <property type="project" value="TreeGrafter"/>
</dbReference>
<dbReference type="OMA" id="PIIFLHW"/>
<evidence type="ECO:0000256" key="9">
    <source>
        <dbReference type="ARBA" id="ARBA00023136"/>
    </source>
</evidence>
<keyword evidence="4 11" id="KW-0808">Transferase</keyword>
<dbReference type="GO" id="GO:0019367">
    <property type="term" value="P:fatty acid elongation, saturated fatty acid"/>
    <property type="evidence" value="ECO:0007669"/>
    <property type="project" value="TreeGrafter"/>
</dbReference>
<evidence type="ECO:0000256" key="2">
    <source>
        <dbReference type="ARBA" id="ARBA00005194"/>
    </source>
</evidence>
<dbReference type="GO" id="GO:0009922">
    <property type="term" value="F:fatty acid elongase activity"/>
    <property type="evidence" value="ECO:0007669"/>
    <property type="project" value="UniProtKB-EC"/>
</dbReference>
<feature type="transmembrane region" description="Helical" evidence="11">
    <location>
        <begin position="192"/>
        <end position="216"/>
    </location>
</feature>
<keyword evidence="3 11" id="KW-0444">Lipid biosynthesis</keyword>
<organism evidence="12 13">
    <name type="scientific">Romanomermis culicivorax</name>
    <name type="common">Nematode worm</name>
    <dbReference type="NCBI Taxonomy" id="13658"/>
    <lineage>
        <taxon>Eukaryota</taxon>
        <taxon>Metazoa</taxon>
        <taxon>Ecdysozoa</taxon>
        <taxon>Nematoda</taxon>
        <taxon>Enoplea</taxon>
        <taxon>Dorylaimia</taxon>
        <taxon>Mermithida</taxon>
        <taxon>Mermithoidea</taxon>
        <taxon>Mermithidae</taxon>
        <taxon>Romanomermis</taxon>
    </lineage>
</organism>
<evidence type="ECO:0000256" key="7">
    <source>
        <dbReference type="ARBA" id="ARBA00022989"/>
    </source>
</evidence>
<comment type="pathway">
    <text evidence="2">Lipid metabolism; fatty acid biosynthesis.</text>
</comment>
<comment type="catalytic activity">
    <reaction evidence="11">
        <text>a very-long-chain acyl-CoA + malonyl-CoA + H(+) = a very-long-chain 3-oxoacyl-CoA + CO2 + CoA</text>
        <dbReference type="Rhea" id="RHEA:32727"/>
        <dbReference type="ChEBI" id="CHEBI:15378"/>
        <dbReference type="ChEBI" id="CHEBI:16526"/>
        <dbReference type="ChEBI" id="CHEBI:57287"/>
        <dbReference type="ChEBI" id="CHEBI:57384"/>
        <dbReference type="ChEBI" id="CHEBI:90725"/>
        <dbReference type="ChEBI" id="CHEBI:90736"/>
        <dbReference type="EC" id="2.3.1.199"/>
    </reaction>
</comment>
<keyword evidence="5 11" id="KW-0812">Transmembrane</keyword>
<dbReference type="WBParaSite" id="nRc.2.0.1.t26019-RA">
    <property type="protein sequence ID" value="nRc.2.0.1.t26019-RA"/>
    <property type="gene ID" value="nRc.2.0.1.g26019"/>
</dbReference>
<evidence type="ECO:0000256" key="3">
    <source>
        <dbReference type="ARBA" id="ARBA00022516"/>
    </source>
</evidence>
<evidence type="ECO:0000313" key="13">
    <source>
        <dbReference type="WBParaSite" id="nRc.2.0.1.t26019-RA"/>
    </source>
</evidence>
<evidence type="ECO:0000313" key="12">
    <source>
        <dbReference type="Proteomes" id="UP000887565"/>
    </source>
</evidence>
<evidence type="ECO:0000256" key="1">
    <source>
        <dbReference type="ARBA" id="ARBA00004141"/>
    </source>
</evidence>
<dbReference type="AlphaFoldDB" id="A0A915JIN9"/>
<keyword evidence="6 11" id="KW-0276">Fatty acid metabolism</keyword>
<dbReference type="InterPro" id="IPR030457">
    <property type="entry name" value="ELO_CS"/>
</dbReference>
<proteinExistence type="inferred from homology"/>
<dbReference type="PANTHER" id="PTHR11157:SF17">
    <property type="entry name" value="ELONGATION OF VERY LONG CHAIN FATTY ACIDS PROTEIN 6"/>
    <property type="match status" value="1"/>
</dbReference>
<name>A0A915JIN9_ROMCU</name>
<feature type="transmembrane region" description="Helical" evidence="11">
    <location>
        <begin position="159"/>
        <end position="180"/>
    </location>
</feature>
<dbReference type="GO" id="GO:0034625">
    <property type="term" value="P:fatty acid elongation, monounsaturated fatty acid"/>
    <property type="evidence" value="ECO:0007669"/>
    <property type="project" value="TreeGrafter"/>
</dbReference>
<dbReference type="EC" id="2.3.1.199" evidence="11"/>
<feature type="transmembrane region" description="Helical" evidence="11">
    <location>
        <begin position="57"/>
        <end position="77"/>
    </location>
</feature>
<evidence type="ECO:0000256" key="8">
    <source>
        <dbReference type="ARBA" id="ARBA00023098"/>
    </source>
</evidence>
<sequence length="305" mass="35534">MVYNYSLMFSFERHFDPVPSTVWVKANWMHSLTLSVIYILAVFGGQRLMAKRPSMGLQGLLTCWNAFLAVFSIAGTIRLTPSFFHTLSNDGLLHSMCVMDFSQTVTGFWTQMFGFSKAIELLDTVFIVLRKRPLVFLHWYHHVSVLVYTWHAYKDHTAAGRWFVYMNYVVHACMYTYYALRSMGYRLPKHLAMALTTMQILQMVLGCLVAATVYYVKLNEITPCQQTFESLYFSFVIYSTYFVLFAHFFYNTYMKENNKYKMFKLNTARTKNEQISPIVKEQNGFSKTIIGNGSRFSNGDAKKER</sequence>
<comment type="similarity">
    <text evidence="11">Belongs to the ELO family.</text>
</comment>
<feature type="transmembrane region" description="Helical" evidence="11">
    <location>
        <begin position="231"/>
        <end position="253"/>
    </location>
</feature>
<evidence type="ECO:0000256" key="5">
    <source>
        <dbReference type="ARBA" id="ARBA00022692"/>
    </source>
</evidence>
<keyword evidence="12" id="KW-1185">Reference proteome</keyword>
<dbReference type="InterPro" id="IPR002076">
    <property type="entry name" value="ELO_fam"/>
</dbReference>
<evidence type="ECO:0000256" key="6">
    <source>
        <dbReference type="ARBA" id="ARBA00022832"/>
    </source>
</evidence>
<keyword evidence="7 11" id="KW-1133">Transmembrane helix</keyword>
<accession>A0A915JIN9</accession>
<dbReference type="PROSITE" id="PS01188">
    <property type="entry name" value="ELO"/>
    <property type="match status" value="1"/>
</dbReference>
<dbReference type="Proteomes" id="UP000887565">
    <property type="component" value="Unplaced"/>
</dbReference>
<dbReference type="GO" id="GO:0030148">
    <property type="term" value="P:sphingolipid biosynthetic process"/>
    <property type="evidence" value="ECO:0007669"/>
    <property type="project" value="TreeGrafter"/>
</dbReference>
<feature type="transmembrane region" description="Helical" evidence="11">
    <location>
        <begin position="136"/>
        <end position="153"/>
    </location>
</feature>
<keyword evidence="10 11" id="KW-0275">Fatty acid biosynthesis</keyword>
<keyword evidence="8 11" id="KW-0443">Lipid metabolism</keyword>
<feature type="transmembrane region" description="Helical" evidence="11">
    <location>
        <begin position="28"/>
        <end position="45"/>
    </location>
</feature>
<dbReference type="GO" id="GO:0034626">
    <property type="term" value="P:fatty acid elongation, polyunsaturated fatty acid"/>
    <property type="evidence" value="ECO:0007669"/>
    <property type="project" value="TreeGrafter"/>
</dbReference>
<evidence type="ECO:0000256" key="11">
    <source>
        <dbReference type="RuleBase" id="RU361115"/>
    </source>
</evidence>
<keyword evidence="9 11" id="KW-0472">Membrane</keyword>
<feature type="transmembrane region" description="Helical" evidence="11">
    <location>
        <begin position="108"/>
        <end position="129"/>
    </location>
</feature>
<reference evidence="13" key="1">
    <citation type="submission" date="2022-11" db="UniProtKB">
        <authorList>
            <consortium name="WormBaseParasite"/>
        </authorList>
    </citation>
    <scope>IDENTIFICATION</scope>
</reference>
<dbReference type="GO" id="GO:0042761">
    <property type="term" value="P:very long-chain fatty acid biosynthetic process"/>
    <property type="evidence" value="ECO:0007669"/>
    <property type="project" value="TreeGrafter"/>
</dbReference>
<dbReference type="PANTHER" id="PTHR11157">
    <property type="entry name" value="FATTY ACID ACYL TRANSFERASE-RELATED"/>
    <property type="match status" value="1"/>
</dbReference>
<comment type="subcellular location">
    <subcellularLocation>
        <location evidence="1">Membrane</location>
        <topology evidence="1">Multi-pass membrane protein</topology>
    </subcellularLocation>
</comment>